<organism evidence="4 5">
    <name type="scientific">Corynespora cassiicola Philippines</name>
    <dbReference type="NCBI Taxonomy" id="1448308"/>
    <lineage>
        <taxon>Eukaryota</taxon>
        <taxon>Fungi</taxon>
        <taxon>Dikarya</taxon>
        <taxon>Ascomycota</taxon>
        <taxon>Pezizomycotina</taxon>
        <taxon>Dothideomycetes</taxon>
        <taxon>Pleosporomycetidae</taxon>
        <taxon>Pleosporales</taxon>
        <taxon>Corynesporascaceae</taxon>
        <taxon>Corynespora</taxon>
    </lineage>
</organism>
<dbReference type="GO" id="GO:0003723">
    <property type="term" value="F:RNA binding"/>
    <property type="evidence" value="ECO:0007669"/>
    <property type="project" value="InterPro"/>
</dbReference>
<reference evidence="4 5" key="1">
    <citation type="journal article" date="2018" name="Front. Microbiol.">
        <title>Genome-Wide Analysis of Corynespora cassiicola Leaf Fall Disease Putative Effectors.</title>
        <authorList>
            <person name="Lopez D."/>
            <person name="Ribeiro S."/>
            <person name="Label P."/>
            <person name="Fumanal B."/>
            <person name="Venisse J.S."/>
            <person name="Kohler A."/>
            <person name="de Oliveira R.R."/>
            <person name="Labutti K."/>
            <person name="Lipzen A."/>
            <person name="Lail K."/>
            <person name="Bauer D."/>
            <person name="Ohm R.A."/>
            <person name="Barry K.W."/>
            <person name="Spatafora J."/>
            <person name="Grigoriev I.V."/>
            <person name="Martin F.M."/>
            <person name="Pujade-Renaud V."/>
        </authorList>
    </citation>
    <scope>NUCLEOTIDE SEQUENCE [LARGE SCALE GENOMIC DNA]</scope>
    <source>
        <strain evidence="4 5">Philippines</strain>
    </source>
</reference>
<dbReference type="EMBL" id="KZ678136">
    <property type="protein sequence ID" value="PSN65982.1"/>
    <property type="molecule type" value="Genomic_DNA"/>
</dbReference>
<dbReference type="Pfam" id="PF00588">
    <property type="entry name" value="SpoU_methylase"/>
    <property type="match status" value="1"/>
</dbReference>
<dbReference type="InterPro" id="IPR001537">
    <property type="entry name" value="SpoU_MeTrfase"/>
</dbReference>
<dbReference type="AlphaFoldDB" id="A0A2T2NKM3"/>
<gene>
    <name evidence="4" type="ORF">BS50DRAFT_495070</name>
</gene>
<proteinExistence type="predicted"/>
<dbReference type="PANTHER" id="PTHR12029:SF11">
    <property type="entry name" value="METHYLTRANSFERASE TARBP1-RELATED"/>
    <property type="match status" value="1"/>
</dbReference>
<dbReference type="InterPro" id="IPR044748">
    <property type="entry name" value="Trm3/TARBP1_C"/>
</dbReference>
<dbReference type="Gene3D" id="3.40.1280.10">
    <property type="match status" value="1"/>
</dbReference>
<dbReference type="InterPro" id="IPR029028">
    <property type="entry name" value="Alpha/beta_knot_MTases"/>
</dbReference>
<keyword evidence="5" id="KW-1185">Reference proteome</keyword>
<dbReference type="GO" id="GO:0030488">
    <property type="term" value="P:tRNA methylation"/>
    <property type="evidence" value="ECO:0007669"/>
    <property type="project" value="InterPro"/>
</dbReference>
<dbReference type="GO" id="GO:0016423">
    <property type="term" value="F:tRNA (guanine) methyltransferase activity"/>
    <property type="evidence" value="ECO:0007669"/>
    <property type="project" value="InterPro"/>
</dbReference>
<evidence type="ECO:0000256" key="2">
    <source>
        <dbReference type="ARBA" id="ARBA00022679"/>
    </source>
</evidence>
<evidence type="ECO:0000313" key="5">
    <source>
        <dbReference type="Proteomes" id="UP000240883"/>
    </source>
</evidence>
<dbReference type="InterPro" id="IPR029026">
    <property type="entry name" value="tRNA_m1G_MTases_N"/>
</dbReference>
<keyword evidence="2" id="KW-0808">Transferase</keyword>
<dbReference type="OrthoDB" id="241340at2759"/>
<dbReference type="STRING" id="1448308.A0A2T2NKM3"/>
<name>A0A2T2NKM3_CORCC</name>
<dbReference type="Proteomes" id="UP000240883">
    <property type="component" value="Unassembled WGS sequence"/>
</dbReference>
<dbReference type="CDD" id="cd18091">
    <property type="entry name" value="SpoU-like_TRM3-like"/>
    <property type="match status" value="1"/>
</dbReference>
<evidence type="ECO:0000256" key="1">
    <source>
        <dbReference type="ARBA" id="ARBA00022603"/>
    </source>
</evidence>
<dbReference type="SUPFAM" id="SSF75217">
    <property type="entry name" value="alpha/beta knot"/>
    <property type="match status" value="1"/>
</dbReference>
<protein>
    <recommendedName>
        <fullName evidence="3">tRNA/rRNA methyltransferase SpoU type domain-containing protein</fullName>
    </recommendedName>
</protein>
<evidence type="ECO:0000313" key="4">
    <source>
        <dbReference type="EMBL" id="PSN65982.1"/>
    </source>
</evidence>
<dbReference type="PANTHER" id="PTHR12029">
    <property type="entry name" value="RNA METHYLTRANSFERASE"/>
    <property type="match status" value="1"/>
</dbReference>
<keyword evidence="1" id="KW-0489">Methyltransferase</keyword>
<evidence type="ECO:0000259" key="3">
    <source>
        <dbReference type="Pfam" id="PF00588"/>
    </source>
</evidence>
<feature type="domain" description="tRNA/rRNA methyltransferase SpoU type" evidence="3">
    <location>
        <begin position="1085"/>
        <end position="1233"/>
    </location>
</feature>
<sequence>MVAGHAPAGTDVLQFLDAAARKSAFEHYWNQLEAASARLDLDTLRTVIRLLPSIQEDISPYERLGALIVEHIPKESEDAEHLYNLAEACLSNSQLGWQLLDYFTSYLEILNTGPRSDLQEISFQGRDIPRDIFVSNAAAYLIFAKCSYWLPPTYKHLITPTWPQIILNLLGLEGLDDACHDTLSSLLALLCHPTGAKLDTQIIHQQLWTRFAELPSDYFSASSSKAFRTWFQWISHAAAQGTDIEGIYDPIYWQRLRAGLLTGFGDQRKYCLGILKQSLVLSRRNINTPLMEMEIARQPEYLKQYDRYSTLFETIVLDRYPNQVQACLPELTNLLGPGSLISSGWTTTLLSTALNPKVQDGIRKQIGSWYIDYAIKEHGPIANHTEFLVEGFLPWGTQGSLFTSSLMSTQTSTVCAHGDALADLISRFFAVVPSDTARRNLLSSILRYILSTGGKMFQPSVLYILQGLIAGLEAQSTRLDTPDVELVLQFSRITGLPEIANDLCVMYCAQLCDLASESVSLVDLPGYDILIARTALLKKYSPSGAPSSLNEPLISELTKSDLPSLQQFFEKLNISQQTTIQGNSFAQACKEVVTILDKGVASSFQSKELYDILDALWEEADRQEFHRRAVINIPPLFFHPSCVRLSIQEHVKAQEEGGDSPLTDLLTKAMQHLQRLSDGRVYLLSTLTISLRRACFADPQILGILPFEELLIRYTENPPSPKKEFLFEVVAAQKLQQHLPHRNYMSYYGKREWHAYAAIIDILNRFPEAQLDVAKSVMRQIIEPWRAQKPPVPIISKWKDVFQLQSLLLLSESCITESEADWYLKSFMHMLILEQWPRYRFLLEWTIVRIYYRFPGKAPRILTDLGNANLDTASPVQIASYIKLAVLSAPFLNSEDFAHRLMTLLTPLSASQKVHVRHEAHWSIPITFDLADKMKWETVTNNPAFQALNAHVRSLDKFNAPPSTIRTLKLDAVADHNLAHIFQGTYLSLETPEQQRVSMQDFDSLYSGDAAIGLQIPSSRLELGVVKHVETSAPLRRTFQDEPYAATAATDSTSQYFQTKSGFDVSSLVPHQGPPSAANRRPASVILIASLIDNPTNLGGLSRISESFGLEALYIDDLKKMGHKDFKATSVTSEKHFPIHELKVHAVSDFLITARRRGYEVVGIEQTDRSGMLGEESGGKGIGTLPKKCVLVLGAEKSGIPKEVLSVLDRCVEIKTVGVTRSLNVQTAGGIAVFEWWREWGNRP</sequence>
<dbReference type="InterPro" id="IPR045330">
    <property type="entry name" value="TRM3/TARBP1"/>
</dbReference>
<accession>A0A2T2NKM3</accession>